<reference evidence="3 4" key="1">
    <citation type="submission" date="2024-03" db="EMBL/GenBank/DDBJ databases">
        <title>Aureococcus anophagefferens CCMP1851 and Kratosvirus quantuckense: Draft genome of a second virus-susceptible host strain in the model system.</title>
        <authorList>
            <person name="Chase E."/>
            <person name="Truchon A.R."/>
            <person name="Schepens W."/>
            <person name="Wilhelm S.W."/>
        </authorList>
    </citation>
    <scope>NUCLEOTIDE SEQUENCE [LARGE SCALE GENOMIC DNA]</scope>
    <source>
        <strain evidence="3 4">CCMP1851</strain>
    </source>
</reference>
<gene>
    <name evidence="3" type="ORF">SO694_00101014</name>
</gene>
<accession>A0ABR1FMU7</accession>
<sequence>MSTKAAAQIIAEYERAIKSDDAPALPCVSPETSAKLETAGSCAAATSYRGFVVGRAASRFLWLAVCIAYAFVRKVVVAILCVAKGALVTARVSAQAARAAAYVAECARSGFVAASTASFVVAGLALEYGIRLYGAIRVRAEPFLRARAPEACKFLFPTSPKKDVDLEAAVESVAVSPKSDSPTKRTPKTPAPQPRWVKTPGAEDQ</sequence>
<dbReference type="EMBL" id="JBBJCI010000356">
    <property type="protein sequence ID" value="KAK7233731.1"/>
    <property type="molecule type" value="Genomic_DNA"/>
</dbReference>
<keyword evidence="2" id="KW-0812">Transmembrane</keyword>
<evidence type="ECO:0000256" key="2">
    <source>
        <dbReference type="SAM" id="Phobius"/>
    </source>
</evidence>
<comment type="caution">
    <text evidence="3">The sequence shown here is derived from an EMBL/GenBank/DDBJ whole genome shotgun (WGS) entry which is preliminary data.</text>
</comment>
<keyword evidence="2" id="KW-0472">Membrane</keyword>
<evidence type="ECO:0000313" key="3">
    <source>
        <dbReference type="EMBL" id="KAK7233731.1"/>
    </source>
</evidence>
<protein>
    <submittedName>
        <fullName evidence="3">Uncharacterized protein</fullName>
    </submittedName>
</protein>
<dbReference type="Proteomes" id="UP001363151">
    <property type="component" value="Unassembled WGS sequence"/>
</dbReference>
<name>A0ABR1FMU7_AURAN</name>
<proteinExistence type="predicted"/>
<evidence type="ECO:0000313" key="4">
    <source>
        <dbReference type="Proteomes" id="UP001363151"/>
    </source>
</evidence>
<feature type="region of interest" description="Disordered" evidence="1">
    <location>
        <begin position="173"/>
        <end position="205"/>
    </location>
</feature>
<feature type="transmembrane region" description="Helical" evidence="2">
    <location>
        <begin position="60"/>
        <end position="83"/>
    </location>
</feature>
<organism evidence="3 4">
    <name type="scientific">Aureococcus anophagefferens</name>
    <name type="common">Harmful bloom alga</name>
    <dbReference type="NCBI Taxonomy" id="44056"/>
    <lineage>
        <taxon>Eukaryota</taxon>
        <taxon>Sar</taxon>
        <taxon>Stramenopiles</taxon>
        <taxon>Ochrophyta</taxon>
        <taxon>Pelagophyceae</taxon>
        <taxon>Pelagomonadales</taxon>
        <taxon>Pelagomonadaceae</taxon>
        <taxon>Aureococcus</taxon>
    </lineage>
</organism>
<evidence type="ECO:0000256" key="1">
    <source>
        <dbReference type="SAM" id="MobiDB-lite"/>
    </source>
</evidence>
<keyword evidence="4" id="KW-1185">Reference proteome</keyword>
<keyword evidence="2" id="KW-1133">Transmembrane helix</keyword>